<dbReference type="RefSeq" id="WP_380705475.1">
    <property type="nucleotide sequence ID" value="NZ_JBHSAP010000015.1"/>
</dbReference>
<dbReference type="Gene3D" id="1.10.340.30">
    <property type="entry name" value="Hypothetical protein, domain 2"/>
    <property type="match status" value="1"/>
</dbReference>
<dbReference type="EMBL" id="JBHSAP010000015">
    <property type="protein sequence ID" value="MFC4077669.1"/>
    <property type="molecule type" value="Genomic_DNA"/>
</dbReference>
<evidence type="ECO:0000256" key="11">
    <source>
        <dbReference type="ARBA" id="ARBA00023204"/>
    </source>
</evidence>
<evidence type="ECO:0000256" key="2">
    <source>
        <dbReference type="ARBA" id="ARBA00008343"/>
    </source>
</evidence>
<comment type="caution">
    <text evidence="15">The sequence shown here is derived from an EMBL/GenBank/DDBJ whole genome shotgun (WGS) entry which is preliminary data.</text>
</comment>
<dbReference type="InterPro" id="IPR003651">
    <property type="entry name" value="Endonuclease3_FeS-loop_motif"/>
</dbReference>
<comment type="catalytic activity">
    <reaction evidence="1 13">
        <text>Hydrolyzes free adenine bases from 7,8-dihydro-8-oxoguanine:adenine mismatched double-stranded DNA, leaving an apurinic site.</text>
        <dbReference type="EC" id="3.2.2.31"/>
    </reaction>
</comment>
<evidence type="ECO:0000256" key="5">
    <source>
        <dbReference type="ARBA" id="ARBA00022485"/>
    </source>
</evidence>
<feature type="domain" description="HhH-GPD" evidence="14">
    <location>
        <begin position="52"/>
        <end position="203"/>
    </location>
</feature>
<keyword evidence="6" id="KW-0479">Metal-binding</keyword>
<dbReference type="EC" id="3.2.2.31" evidence="3 13"/>
<dbReference type="Gene3D" id="1.10.1670.10">
    <property type="entry name" value="Helix-hairpin-Helix base-excision DNA repair enzymes (C-terminal)"/>
    <property type="match status" value="1"/>
</dbReference>
<evidence type="ECO:0000256" key="8">
    <source>
        <dbReference type="ARBA" id="ARBA00022801"/>
    </source>
</evidence>
<keyword evidence="10" id="KW-0411">Iron-sulfur</keyword>
<evidence type="ECO:0000313" key="15">
    <source>
        <dbReference type="EMBL" id="MFC4077669.1"/>
    </source>
</evidence>
<dbReference type="InterPro" id="IPR044298">
    <property type="entry name" value="MIG/MutY"/>
</dbReference>
<dbReference type="Gene3D" id="3.90.79.10">
    <property type="entry name" value="Nucleoside Triphosphate Pyrophosphohydrolase"/>
    <property type="match status" value="1"/>
</dbReference>
<sequence length="379" mass="43012">MSRKRQDPVPVPNQKWVASVRDKLLAWYDENRRDLPWRKNKDPYRIWVSEIMLQQTRVDTVIPYYERFMDAFPTLKALAEAEEEQVIKAWEGLGYYSRARNLHTAVKEVAASYGGKVPSDPEAVSQLKGVGAYTAGAILSIAFDRRVPAVDGNVMRVFSRWFAMQDDVAKLSTRKKFEELALHVIPEGRAGDFNQALMELGALICTPTSPSCDTCPVREECRAREWGVQAELPVKKKAKPPVPLQVIFGWIRQGDKVLLQRRPNEGLLAGMWGLPTVEAGKGEVAPGEFLREELCRKGISIELGSVLGELEHVFSHRRWQVTLVEGKIKEQADGNLPEGWYWASEEEQEALAFPNVYRKAFAMVRERKNDSQGIQGRLF</sequence>
<dbReference type="InterPro" id="IPR003265">
    <property type="entry name" value="HhH-GPD_domain"/>
</dbReference>
<keyword evidence="8 15" id="KW-0378">Hydrolase</keyword>
<evidence type="ECO:0000256" key="1">
    <source>
        <dbReference type="ARBA" id="ARBA00000843"/>
    </source>
</evidence>
<evidence type="ECO:0000256" key="7">
    <source>
        <dbReference type="ARBA" id="ARBA00022763"/>
    </source>
</evidence>
<evidence type="ECO:0000256" key="13">
    <source>
        <dbReference type="RuleBase" id="RU365096"/>
    </source>
</evidence>
<comment type="function">
    <text evidence="13">Adenine glycosylase active on G-A mispairs.</text>
</comment>
<comment type="cofactor">
    <cofactor evidence="13">
        <name>[4Fe-4S] cluster</name>
        <dbReference type="ChEBI" id="CHEBI:49883"/>
    </cofactor>
    <text evidence="13">Binds 1 [4Fe-4S] cluster.</text>
</comment>
<dbReference type="GO" id="GO:0000701">
    <property type="term" value="F:purine-specific mismatch base pair DNA N-glycosylase activity"/>
    <property type="evidence" value="ECO:0007669"/>
    <property type="project" value="UniProtKB-EC"/>
</dbReference>
<dbReference type="NCBIfam" id="TIGR01084">
    <property type="entry name" value="mutY"/>
    <property type="match status" value="1"/>
</dbReference>
<evidence type="ECO:0000256" key="4">
    <source>
        <dbReference type="ARBA" id="ARBA00022023"/>
    </source>
</evidence>
<evidence type="ECO:0000256" key="3">
    <source>
        <dbReference type="ARBA" id="ARBA00012045"/>
    </source>
</evidence>
<keyword evidence="9 13" id="KW-0408">Iron</keyword>
<dbReference type="InterPro" id="IPR005760">
    <property type="entry name" value="A/G_AdeGlyc_MutY"/>
</dbReference>
<evidence type="ECO:0000313" key="16">
    <source>
        <dbReference type="Proteomes" id="UP001595843"/>
    </source>
</evidence>
<keyword evidence="12 13" id="KW-0326">Glycosidase</keyword>
<evidence type="ECO:0000259" key="14">
    <source>
        <dbReference type="SMART" id="SM00478"/>
    </source>
</evidence>
<dbReference type="Proteomes" id="UP001595843">
    <property type="component" value="Unassembled WGS sequence"/>
</dbReference>
<dbReference type="Pfam" id="PF14815">
    <property type="entry name" value="NUDIX_4"/>
    <property type="match status" value="1"/>
</dbReference>
<dbReference type="PANTHER" id="PTHR42944:SF1">
    <property type="entry name" value="ADENINE DNA GLYCOSYLASE"/>
    <property type="match status" value="1"/>
</dbReference>
<evidence type="ECO:0000256" key="10">
    <source>
        <dbReference type="ARBA" id="ARBA00023014"/>
    </source>
</evidence>
<dbReference type="InterPro" id="IPR011257">
    <property type="entry name" value="DNA_glycosylase"/>
</dbReference>
<name>A0ABV8JNW3_9BACL</name>
<reference evidence="16" key="1">
    <citation type="journal article" date="2019" name="Int. J. Syst. Evol. Microbiol.">
        <title>The Global Catalogue of Microorganisms (GCM) 10K type strain sequencing project: providing services to taxonomists for standard genome sequencing and annotation.</title>
        <authorList>
            <consortium name="The Broad Institute Genomics Platform"/>
            <consortium name="The Broad Institute Genome Sequencing Center for Infectious Disease"/>
            <person name="Wu L."/>
            <person name="Ma J."/>
        </authorList>
    </citation>
    <scope>NUCLEOTIDE SEQUENCE [LARGE SCALE GENOMIC DNA]</scope>
    <source>
        <strain evidence="16">IBRC-M 10813</strain>
    </source>
</reference>
<keyword evidence="11" id="KW-0234">DNA repair</keyword>
<dbReference type="CDD" id="cd00056">
    <property type="entry name" value="ENDO3c"/>
    <property type="match status" value="1"/>
</dbReference>
<dbReference type="SUPFAM" id="SSF55811">
    <property type="entry name" value="Nudix"/>
    <property type="match status" value="1"/>
</dbReference>
<dbReference type="PANTHER" id="PTHR42944">
    <property type="entry name" value="ADENINE DNA GLYCOSYLASE"/>
    <property type="match status" value="1"/>
</dbReference>
<dbReference type="CDD" id="cd03431">
    <property type="entry name" value="NUDIX_DNA_Glycosylase_C-MutY"/>
    <property type="match status" value="1"/>
</dbReference>
<organism evidence="15 16">
    <name type="scientific">Salinithrix halophila</name>
    <dbReference type="NCBI Taxonomy" id="1485204"/>
    <lineage>
        <taxon>Bacteria</taxon>
        <taxon>Bacillati</taxon>
        <taxon>Bacillota</taxon>
        <taxon>Bacilli</taxon>
        <taxon>Bacillales</taxon>
        <taxon>Thermoactinomycetaceae</taxon>
        <taxon>Salinithrix</taxon>
    </lineage>
</organism>
<dbReference type="InterPro" id="IPR015797">
    <property type="entry name" value="NUDIX_hydrolase-like_dom_sf"/>
</dbReference>
<comment type="similarity">
    <text evidence="2 13">Belongs to the Nth/MutY family.</text>
</comment>
<evidence type="ECO:0000256" key="6">
    <source>
        <dbReference type="ARBA" id="ARBA00022723"/>
    </source>
</evidence>
<dbReference type="Pfam" id="PF00730">
    <property type="entry name" value="HhH-GPD"/>
    <property type="match status" value="1"/>
</dbReference>
<evidence type="ECO:0000256" key="12">
    <source>
        <dbReference type="ARBA" id="ARBA00023295"/>
    </source>
</evidence>
<proteinExistence type="inferred from homology"/>
<gene>
    <name evidence="15" type="primary">mutY</name>
    <name evidence="15" type="ORF">ACFOUO_12755</name>
</gene>
<dbReference type="SUPFAM" id="SSF48150">
    <property type="entry name" value="DNA-glycosylase"/>
    <property type="match status" value="1"/>
</dbReference>
<dbReference type="InterPro" id="IPR029119">
    <property type="entry name" value="MutY_C"/>
</dbReference>
<evidence type="ECO:0000256" key="9">
    <source>
        <dbReference type="ARBA" id="ARBA00023004"/>
    </source>
</evidence>
<protein>
    <recommendedName>
        <fullName evidence="4 13">Adenine DNA glycosylase</fullName>
        <ecNumber evidence="3 13">3.2.2.31</ecNumber>
    </recommendedName>
</protein>
<keyword evidence="16" id="KW-1185">Reference proteome</keyword>
<keyword evidence="7 13" id="KW-0227">DNA damage</keyword>
<keyword evidence="5" id="KW-0004">4Fe-4S</keyword>
<dbReference type="InterPro" id="IPR023170">
    <property type="entry name" value="HhH_base_excis_C"/>
</dbReference>
<accession>A0ABV8JNW3</accession>
<dbReference type="SMART" id="SM00525">
    <property type="entry name" value="FES"/>
    <property type="match status" value="1"/>
</dbReference>
<dbReference type="SMART" id="SM00478">
    <property type="entry name" value="ENDO3c"/>
    <property type="match status" value="1"/>
</dbReference>